<sequence>MQSMKLESHIGNDGILHIPLPQIRDADVEVIIVYQ</sequence>
<name>D7DYB0_NOSA0</name>
<protein>
    <submittedName>
        <fullName evidence="1">Uncharacterized protein</fullName>
    </submittedName>
</protein>
<evidence type="ECO:0000313" key="2">
    <source>
        <dbReference type="Proteomes" id="UP000001511"/>
    </source>
</evidence>
<dbReference type="AlphaFoldDB" id="D7DYB0"/>
<accession>D7DYB0</accession>
<gene>
    <name evidence="1" type="ordered locus">Aazo_4832</name>
</gene>
<dbReference type="KEGG" id="naz:Aazo_4832"/>
<proteinExistence type="predicted"/>
<dbReference type="Proteomes" id="UP000001511">
    <property type="component" value="Chromosome"/>
</dbReference>
<organism evidence="1 2">
    <name type="scientific">Nostoc azollae (strain 0708)</name>
    <name type="common">Anabaena azollae (strain 0708)</name>
    <dbReference type="NCBI Taxonomy" id="551115"/>
    <lineage>
        <taxon>Bacteria</taxon>
        <taxon>Bacillati</taxon>
        <taxon>Cyanobacteriota</taxon>
        <taxon>Cyanophyceae</taxon>
        <taxon>Nostocales</taxon>
        <taxon>Nostocaceae</taxon>
        <taxon>Trichormus</taxon>
    </lineage>
</organism>
<keyword evidence="2" id="KW-1185">Reference proteome</keyword>
<dbReference type="HOGENOM" id="CLU_3366121_0_0_3"/>
<evidence type="ECO:0000313" key="1">
    <source>
        <dbReference type="EMBL" id="ADI65988.1"/>
    </source>
</evidence>
<dbReference type="EMBL" id="CP002059">
    <property type="protein sequence ID" value="ADI65988.1"/>
    <property type="molecule type" value="Genomic_DNA"/>
</dbReference>
<reference evidence="1 2" key="1">
    <citation type="journal article" date="2010" name="PLoS ONE">
        <title>Genome erosion in a nitrogen-fixing vertically transmitted endosymbiotic multicellular cyanobacterium.</title>
        <authorList>
            <person name="Ran L."/>
            <person name="Larsson J."/>
            <person name="Vigil-Stenman T."/>
            <person name="Nylander J.A."/>
            <person name="Ininbergs K."/>
            <person name="Zheng W.W."/>
            <person name="Lapidus A."/>
            <person name="Lowry S."/>
            <person name="Haselkorn R."/>
            <person name="Bergman B."/>
        </authorList>
    </citation>
    <scope>NUCLEOTIDE SEQUENCE [LARGE SCALE GENOMIC DNA]</scope>
    <source>
        <strain evidence="1 2">0708</strain>
    </source>
</reference>